<dbReference type="PRINTS" id="PR00314">
    <property type="entry name" value="CLATHRINADPT"/>
</dbReference>
<dbReference type="SUPFAM" id="SSF49447">
    <property type="entry name" value="Second domain of Mu2 adaptin subunit (ap50) of ap2 adaptor"/>
    <property type="match status" value="1"/>
</dbReference>
<sequence>MAMRDCVKSFTLSDWVGVHKWVALEFSEFLGLFRCVRANNEFSELKRMSSSAICILDLKGKAIVSRNYRGDIDMGVIDKFMPLLLEREEEGRQSPALEHPEATFIYIRHSNLYCKFSDSLFVSTSRKNVNVALVLTFLYKIVEVFGEYLKDVEEESIRDNFVVIYELLDEMMDFGYPQTTEGKILQEFITQEGHKLETAPRPPMAVTNAVSWRSEGLKYRKNEVFLDVIESVNLLANANGVVLQSEIVGSVKMRVYLTGMPELRLGGKNRSVELEDVKFHQCVRLSRFENDRTISFIPPDGEFELMSYRLMTVVKPLIWMEAVVERHTHSRAKSQFKRRSTANNVEIIIPVASDADSPKFKTSIGTVKYTPEKNSFIWTIKSFPGGKEYLMRAHFNLPSVQCEDREGRPPMKVKFEIPYFTTSGIQVRYLKIIEKSGYQALPWVRYITQNGDYQLRMM</sequence>
<keyword evidence="10" id="KW-1185">Reference proteome</keyword>
<dbReference type="FunFam" id="3.30.450.60:FF:000006">
    <property type="entry name" value="AP-1 complex subunit mu-1 isoform 1"/>
    <property type="match status" value="1"/>
</dbReference>
<dbReference type="OrthoDB" id="10259133at2759"/>
<dbReference type="InterPro" id="IPR028565">
    <property type="entry name" value="MHD"/>
</dbReference>
<evidence type="ECO:0000313" key="9">
    <source>
        <dbReference type="EMBL" id="VBB25443.1"/>
    </source>
</evidence>
<dbReference type="CDD" id="cd14835">
    <property type="entry name" value="AP1_Mu_N"/>
    <property type="match status" value="1"/>
</dbReference>
<evidence type="ECO:0000256" key="4">
    <source>
        <dbReference type="ARBA" id="ARBA00022927"/>
    </source>
</evidence>
<evidence type="ECO:0000256" key="5">
    <source>
        <dbReference type="ARBA" id="ARBA00023136"/>
    </source>
</evidence>
<gene>
    <name evidence="9" type="ORF">NAV_LOCUS273</name>
</gene>
<protein>
    <recommendedName>
        <fullName evidence="8">MHD domain-containing protein</fullName>
    </recommendedName>
</protein>
<accession>A0A498SA32</accession>
<dbReference type="InterPro" id="IPR036168">
    <property type="entry name" value="AP2_Mu_C_sf"/>
</dbReference>
<evidence type="ECO:0000259" key="8">
    <source>
        <dbReference type="PROSITE" id="PS51072"/>
    </source>
</evidence>
<dbReference type="GO" id="GO:0016192">
    <property type="term" value="P:vesicle-mediated transport"/>
    <property type="evidence" value="ECO:0007669"/>
    <property type="project" value="InterPro"/>
</dbReference>
<comment type="subcellular location">
    <subcellularLocation>
        <location evidence="1">Cytoplasmic vesicle</location>
        <location evidence="1">Clathrin-coated vesicle membrane</location>
        <topology evidence="1">Peripheral membrane protein</topology>
        <orientation evidence="1">Cytoplasmic side</orientation>
    </subcellularLocation>
</comment>
<feature type="domain" description="MHD" evidence="8">
    <location>
        <begin position="221"/>
        <end position="456"/>
    </location>
</feature>
<dbReference type="PIRSF" id="PIRSF005992">
    <property type="entry name" value="Clathrin_mu"/>
    <property type="match status" value="1"/>
</dbReference>
<proteinExistence type="inferred from homology"/>
<dbReference type="Gene3D" id="2.60.40.1170">
    <property type="entry name" value="Mu homology domain, subdomain B"/>
    <property type="match status" value="2"/>
</dbReference>
<evidence type="ECO:0000256" key="3">
    <source>
        <dbReference type="ARBA" id="ARBA00022448"/>
    </source>
</evidence>
<dbReference type="Pfam" id="PF01217">
    <property type="entry name" value="Clat_adaptor_s"/>
    <property type="match status" value="1"/>
</dbReference>
<dbReference type="Proteomes" id="UP000276991">
    <property type="component" value="Unassembled WGS sequence"/>
</dbReference>
<comment type="similarity">
    <text evidence="2 7">Belongs to the adaptor complexes medium subunit family.</text>
</comment>
<dbReference type="AlphaFoldDB" id="A0A498SA32"/>
<dbReference type="Gene3D" id="3.30.450.60">
    <property type="match status" value="1"/>
</dbReference>
<dbReference type="GO" id="GO:0006886">
    <property type="term" value="P:intracellular protein transport"/>
    <property type="evidence" value="ECO:0007669"/>
    <property type="project" value="UniProtKB-UniRule"/>
</dbReference>
<evidence type="ECO:0000256" key="1">
    <source>
        <dbReference type="ARBA" id="ARBA00004145"/>
    </source>
</evidence>
<keyword evidence="6" id="KW-0968">Cytoplasmic vesicle</keyword>
<evidence type="ECO:0000313" key="10">
    <source>
        <dbReference type="Proteomes" id="UP000276991"/>
    </source>
</evidence>
<dbReference type="InterPro" id="IPR001392">
    <property type="entry name" value="Clathrin_mu"/>
</dbReference>
<dbReference type="SUPFAM" id="SSF64356">
    <property type="entry name" value="SNARE-like"/>
    <property type="match status" value="1"/>
</dbReference>
<dbReference type="InterPro" id="IPR018240">
    <property type="entry name" value="Clathrin_mu_CS"/>
</dbReference>
<dbReference type="PROSITE" id="PS51072">
    <property type="entry name" value="MHD"/>
    <property type="match status" value="1"/>
</dbReference>
<evidence type="ECO:0000256" key="6">
    <source>
        <dbReference type="ARBA" id="ARBA00023329"/>
    </source>
</evidence>
<dbReference type="InterPro" id="IPR022775">
    <property type="entry name" value="AP_mu_sigma_su"/>
</dbReference>
<dbReference type="Pfam" id="PF00928">
    <property type="entry name" value="Adap_comp_sub"/>
    <property type="match status" value="1"/>
</dbReference>
<dbReference type="EMBL" id="UPTC01000016">
    <property type="protein sequence ID" value="VBB25443.1"/>
    <property type="molecule type" value="Genomic_DNA"/>
</dbReference>
<evidence type="ECO:0000256" key="7">
    <source>
        <dbReference type="PIRNR" id="PIRNR005992"/>
    </source>
</evidence>
<dbReference type="PROSITE" id="PS00991">
    <property type="entry name" value="CLAT_ADAPTOR_M_2"/>
    <property type="match status" value="1"/>
</dbReference>
<dbReference type="GO" id="GO:0030131">
    <property type="term" value="C:clathrin adaptor complex"/>
    <property type="evidence" value="ECO:0007669"/>
    <property type="project" value="UniProtKB-UniRule"/>
</dbReference>
<dbReference type="InterPro" id="IPR011012">
    <property type="entry name" value="Longin-like_dom_sf"/>
</dbReference>
<keyword evidence="4 7" id="KW-0653">Protein transport</keyword>
<dbReference type="PROSITE" id="PS00990">
    <property type="entry name" value="CLAT_ADAPTOR_M_1"/>
    <property type="match status" value="1"/>
</dbReference>
<name>A0A498SA32_ACAVI</name>
<evidence type="ECO:0000256" key="2">
    <source>
        <dbReference type="ARBA" id="ARBA00005324"/>
    </source>
</evidence>
<keyword evidence="5" id="KW-0472">Membrane</keyword>
<dbReference type="GO" id="GO:0030665">
    <property type="term" value="C:clathrin-coated vesicle membrane"/>
    <property type="evidence" value="ECO:0007669"/>
    <property type="project" value="UniProtKB-SubCell"/>
</dbReference>
<reference evidence="9 10" key="1">
    <citation type="submission" date="2018-08" db="EMBL/GenBank/DDBJ databases">
        <authorList>
            <person name="Laetsch R D."/>
            <person name="Stevens L."/>
            <person name="Kumar S."/>
            <person name="Blaxter L. M."/>
        </authorList>
    </citation>
    <scope>NUCLEOTIDE SEQUENCE [LARGE SCALE GENOMIC DNA]</scope>
</reference>
<keyword evidence="3 7" id="KW-0813">Transport</keyword>
<dbReference type="InterPro" id="IPR050431">
    <property type="entry name" value="Adaptor_comp_med_subunit"/>
</dbReference>
<dbReference type="PANTHER" id="PTHR10529">
    <property type="entry name" value="AP COMPLEX SUBUNIT MU"/>
    <property type="match status" value="1"/>
</dbReference>
<organism evidence="9 10">
    <name type="scientific">Acanthocheilonema viteae</name>
    <name type="common">Filarial nematode worm</name>
    <name type="synonym">Dipetalonema viteae</name>
    <dbReference type="NCBI Taxonomy" id="6277"/>
    <lineage>
        <taxon>Eukaryota</taxon>
        <taxon>Metazoa</taxon>
        <taxon>Ecdysozoa</taxon>
        <taxon>Nematoda</taxon>
        <taxon>Chromadorea</taxon>
        <taxon>Rhabditida</taxon>
        <taxon>Spirurina</taxon>
        <taxon>Spiruromorpha</taxon>
        <taxon>Filarioidea</taxon>
        <taxon>Onchocercidae</taxon>
        <taxon>Acanthocheilonema</taxon>
    </lineage>
</organism>
<dbReference type="STRING" id="6277.A0A498SA32"/>